<proteinExistence type="predicted"/>
<dbReference type="InterPro" id="IPR050570">
    <property type="entry name" value="Cell_wall_metabolism_enzyme"/>
</dbReference>
<accession>A0A919RZ53</accession>
<dbReference type="SUPFAM" id="SSF51261">
    <property type="entry name" value="Duplicated hybrid motif"/>
    <property type="match status" value="1"/>
</dbReference>
<evidence type="ECO:0000259" key="2">
    <source>
        <dbReference type="Pfam" id="PF01551"/>
    </source>
</evidence>
<dbReference type="InterPro" id="IPR016047">
    <property type="entry name" value="M23ase_b-sheet_dom"/>
</dbReference>
<gene>
    <name evidence="3" type="ORF">CPJCM30710_18760</name>
</gene>
<dbReference type="EMBL" id="BOPZ01000014">
    <property type="protein sequence ID" value="GIM29210.1"/>
    <property type="molecule type" value="Genomic_DNA"/>
</dbReference>
<keyword evidence="4" id="KW-1185">Reference proteome</keyword>
<evidence type="ECO:0000256" key="1">
    <source>
        <dbReference type="ARBA" id="ARBA00022729"/>
    </source>
</evidence>
<dbReference type="Gene3D" id="2.70.70.10">
    <property type="entry name" value="Glucose Permease (Domain IIA)"/>
    <property type="match status" value="1"/>
</dbReference>
<name>A0A919RZ53_9CLOT</name>
<evidence type="ECO:0000313" key="4">
    <source>
        <dbReference type="Proteomes" id="UP000679179"/>
    </source>
</evidence>
<dbReference type="AlphaFoldDB" id="A0A919RZ53"/>
<dbReference type="RefSeq" id="WP_212903916.1">
    <property type="nucleotide sequence ID" value="NZ_BOPZ01000014.1"/>
</dbReference>
<organism evidence="3 4">
    <name type="scientific">Clostridium polyendosporum</name>
    <dbReference type="NCBI Taxonomy" id="69208"/>
    <lineage>
        <taxon>Bacteria</taxon>
        <taxon>Bacillati</taxon>
        <taxon>Bacillota</taxon>
        <taxon>Clostridia</taxon>
        <taxon>Eubacteriales</taxon>
        <taxon>Clostridiaceae</taxon>
        <taxon>Clostridium</taxon>
    </lineage>
</organism>
<reference evidence="3" key="1">
    <citation type="submission" date="2021-03" db="EMBL/GenBank/DDBJ databases">
        <title>Taxonomic study of Clostridium polyendosporum from meadow-gley soil under rice.</title>
        <authorList>
            <person name="Kobayashi H."/>
            <person name="Tanizawa Y."/>
            <person name="Yagura M."/>
        </authorList>
    </citation>
    <scope>NUCLEOTIDE SEQUENCE</scope>
    <source>
        <strain evidence="3">JCM 30710</strain>
    </source>
</reference>
<dbReference type="Pfam" id="PF01551">
    <property type="entry name" value="Peptidase_M23"/>
    <property type="match status" value="1"/>
</dbReference>
<sequence length="261" mass="29905">MGKYNNQYESYYAKILEQRKNQGNYLPYANYEGSNRESTKESSFWVRRLFQELIGVLCLFVFVILCKTVNTPETLKVYKFSKETINQNFDYKKYMSEDYAVVLDKLKFKSNTSLRDNLESYVETFKSKVTGDKTLNEKTKESFIKPIQGKIDEESGKKLEDNGVVFEAPENTEIIAAFDGTIKKIGEENLIGKYLVIDHGNGIETRYGSIKETIGKEGDKIEKGELIAKSGSSSKLGKSCLIFNFIYMGENKMPQDYIVLN</sequence>
<keyword evidence="1" id="KW-0732">Signal</keyword>
<dbReference type="PANTHER" id="PTHR21666">
    <property type="entry name" value="PEPTIDASE-RELATED"/>
    <property type="match status" value="1"/>
</dbReference>
<comment type="caution">
    <text evidence="3">The sequence shown here is derived from an EMBL/GenBank/DDBJ whole genome shotgun (WGS) entry which is preliminary data.</text>
</comment>
<dbReference type="CDD" id="cd12797">
    <property type="entry name" value="M23_peptidase"/>
    <property type="match status" value="1"/>
</dbReference>
<dbReference type="GO" id="GO:0004222">
    <property type="term" value="F:metalloendopeptidase activity"/>
    <property type="evidence" value="ECO:0007669"/>
    <property type="project" value="TreeGrafter"/>
</dbReference>
<dbReference type="InterPro" id="IPR011055">
    <property type="entry name" value="Dup_hybrid_motif"/>
</dbReference>
<dbReference type="PANTHER" id="PTHR21666:SF289">
    <property type="entry name" value="L-ALA--D-GLU ENDOPEPTIDASE"/>
    <property type="match status" value="1"/>
</dbReference>
<dbReference type="Proteomes" id="UP000679179">
    <property type="component" value="Unassembled WGS sequence"/>
</dbReference>
<evidence type="ECO:0000313" key="3">
    <source>
        <dbReference type="EMBL" id="GIM29210.1"/>
    </source>
</evidence>
<protein>
    <submittedName>
        <fullName evidence="3">Peptidase M23</fullName>
    </submittedName>
</protein>
<feature type="domain" description="M23ase beta-sheet core" evidence="2">
    <location>
        <begin position="162"/>
        <end position="250"/>
    </location>
</feature>